<accession>W7YAN0</accession>
<dbReference type="GO" id="GO:0006355">
    <property type="term" value="P:regulation of DNA-templated transcription"/>
    <property type="evidence" value="ECO:0007669"/>
    <property type="project" value="InterPro"/>
</dbReference>
<dbReference type="SUPFAM" id="SSF49899">
    <property type="entry name" value="Concanavalin A-like lectins/glucanases"/>
    <property type="match status" value="2"/>
</dbReference>
<keyword evidence="3" id="KW-1185">Reference proteome</keyword>
<dbReference type="InterPro" id="IPR016032">
    <property type="entry name" value="Sig_transdc_resp-reg_C-effctor"/>
</dbReference>
<protein>
    <submittedName>
        <fullName evidence="2">DNA-binding transcriptional activator</fullName>
    </submittedName>
</protein>
<gene>
    <name evidence="2" type="ORF">JCM21142_104161</name>
</gene>
<dbReference type="AlphaFoldDB" id="W7YAN0"/>
<evidence type="ECO:0000313" key="3">
    <source>
        <dbReference type="Proteomes" id="UP000019402"/>
    </source>
</evidence>
<dbReference type="STRING" id="869213.GCA_000517085_01767"/>
<organism evidence="2 3">
    <name type="scientific">Saccharicrinis fermentans DSM 9555 = JCM 21142</name>
    <dbReference type="NCBI Taxonomy" id="869213"/>
    <lineage>
        <taxon>Bacteria</taxon>
        <taxon>Pseudomonadati</taxon>
        <taxon>Bacteroidota</taxon>
        <taxon>Bacteroidia</taxon>
        <taxon>Marinilabiliales</taxon>
        <taxon>Marinilabiliaceae</taxon>
        <taxon>Saccharicrinis</taxon>
    </lineage>
</organism>
<dbReference type="PANTHER" id="PTHR35807:SF1">
    <property type="entry name" value="TRANSCRIPTIONAL REGULATOR REDD"/>
    <property type="match status" value="1"/>
</dbReference>
<dbReference type="eggNOG" id="COG3947">
    <property type="taxonomic scope" value="Bacteria"/>
</dbReference>
<dbReference type="PANTHER" id="PTHR35807">
    <property type="entry name" value="TRANSCRIPTIONAL REGULATOR REDD-RELATED"/>
    <property type="match status" value="1"/>
</dbReference>
<proteinExistence type="predicted"/>
<keyword evidence="1" id="KW-0472">Membrane</keyword>
<dbReference type="Gene3D" id="2.60.120.200">
    <property type="match status" value="2"/>
</dbReference>
<dbReference type="SUPFAM" id="SSF46894">
    <property type="entry name" value="C-terminal effector domain of the bipartite response regulators"/>
    <property type="match status" value="1"/>
</dbReference>
<evidence type="ECO:0000256" key="1">
    <source>
        <dbReference type="SAM" id="Phobius"/>
    </source>
</evidence>
<dbReference type="GO" id="GO:0005975">
    <property type="term" value="P:carbohydrate metabolic process"/>
    <property type="evidence" value="ECO:0007669"/>
    <property type="project" value="UniProtKB-ARBA"/>
</dbReference>
<dbReference type="InterPro" id="IPR036388">
    <property type="entry name" value="WH-like_DNA-bd_sf"/>
</dbReference>
<sequence length="684" mass="79537">MLLFHVGEAFTNTLEHGLLYKNHFSHSDDVLENVDIHFDIVRGKVGRFIANKNKSHKNLTLQDSVLTFACWIKPENVGKKSATYLSEFDILNFRVLATRQIQFNHYNKKDIDTKPVICKDVWQHIAFTLNADGTLKIYYNGDCIKSDSIQADWHLIRKNLNIGTDKYKLNANGLIDDIYIYDRHLNAQQIEKLYTETLIDAPLQHKLQAYFPLNGNTKNKINNKIKPQDEYIFYTDDEQHGLCANFVNDSCFIDIAGFKYDQQLTFTCWIKPEATHKLMSVIGNNNLVFRFNPHRSTLVFTVPLLYSKYSKPYQKGRIDDWTHLAISVNIHHKVDFYVNGKHFDTQLIEGKSGDENTLTIGQSIWKNQFIGQMSQLAIWNRALTSREIKQVYNGKLETIQPTNAPIASWIFIGGSIFLLTLIISLIYIRYHKQRNNNLSGEPIKSMSPINSVHLTHIFRAYDAQGNDISRLFSPTLIKLFSLVVLFPLLKKRHITSSELSDILWETDNPSQQKNNRSTHIHRLRKLLERFNHVTLTYQNKEWQLKHDADFFIDIQHFDQALNDNTLQKLPASIMLNRHLRTENFDSLIHIYEQKYILSFKSTCFNLFANKQYSQVINISRLWTDIAPLSELAHKYLISSLLKTQQKQEALNTLTSFSHRYSKSLNEAPTITIDDCNHFKPNDAF</sequence>
<dbReference type="Pfam" id="PF13385">
    <property type="entry name" value="Laminin_G_3"/>
    <property type="match status" value="2"/>
</dbReference>
<reference evidence="2 3" key="1">
    <citation type="journal article" date="2014" name="Genome Announc.">
        <title>Draft Genome Sequence of Cytophaga fermentans JCM 21142T, a Facultative Anaerobe Isolated from Marine Mud.</title>
        <authorList>
            <person name="Starns D."/>
            <person name="Oshima K."/>
            <person name="Suda W."/>
            <person name="Iino T."/>
            <person name="Yuki M."/>
            <person name="Inoue J."/>
            <person name="Kitamura K."/>
            <person name="Iida T."/>
            <person name="Darby A."/>
            <person name="Hattori M."/>
            <person name="Ohkuma M."/>
        </authorList>
    </citation>
    <scope>NUCLEOTIDE SEQUENCE [LARGE SCALE GENOMIC DNA]</scope>
    <source>
        <strain evidence="2 3">JCM 21142</strain>
    </source>
</reference>
<dbReference type="GO" id="GO:0003677">
    <property type="term" value="F:DNA binding"/>
    <property type="evidence" value="ECO:0007669"/>
    <property type="project" value="UniProtKB-KW"/>
</dbReference>
<dbReference type="InterPro" id="IPR013320">
    <property type="entry name" value="ConA-like_dom_sf"/>
</dbReference>
<dbReference type="InterPro" id="IPR051677">
    <property type="entry name" value="AfsR-DnrI-RedD_regulator"/>
</dbReference>
<dbReference type="EMBL" id="BAMD01000086">
    <property type="protein sequence ID" value="GAF05427.1"/>
    <property type="molecule type" value="Genomic_DNA"/>
</dbReference>
<keyword evidence="2" id="KW-0238">DNA-binding</keyword>
<comment type="caution">
    <text evidence="2">The sequence shown here is derived from an EMBL/GenBank/DDBJ whole genome shotgun (WGS) entry which is preliminary data.</text>
</comment>
<keyword evidence="1" id="KW-1133">Transmembrane helix</keyword>
<dbReference type="GO" id="GO:0004553">
    <property type="term" value="F:hydrolase activity, hydrolyzing O-glycosyl compounds"/>
    <property type="evidence" value="ECO:0007669"/>
    <property type="project" value="UniProtKB-ARBA"/>
</dbReference>
<feature type="transmembrane region" description="Helical" evidence="1">
    <location>
        <begin position="406"/>
        <end position="428"/>
    </location>
</feature>
<dbReference type="Proteomes" id="UP000019402">
    <property type="component" value="Unassembled WGS sequence"/>
</dbReference>
<evidence type="ECO:0000313" key="2">
    <source>
        <dbReference type="EMBL" id="GAF05427.1"/>
    </source>
</evidence>
<keyword evidence="1" id="KW-0812">Transmembrane</keyword>
<dbReference type="Gene3D" id="1.10.10.10">
    <property type="entry name" value="Winged helix-like DNA-binding domain superfamily/Winged helix DNA-binding domain"/>
    <property type="match status" value="1"/>
</dbReference>
<name>W7YAN0_9BACT</name>